<dbReference type="STRING" id="930992.A0A0C9ZYR6"/>
<gene>
    <name evidence="2" type="ORF">CY34DRAFT_17589</name>
</gene>
<keyword evidence="3" id="KW-1185">Reference proteome</keyword>
<feature type="compositionally biased region" description="Polar residues" evidence="1">
    <location>
        <begin position="110"/>
        <end position="121"/>
    </location>
</feature>
<organism evidence="2 3">
    <name type="scientific">Suillus luteus UH-Slu-Lm8-n1</name>
    <dbReference type="NCBI Taxonomy" id="930992"/>
    <lineage>
        <taxon>Eukaryota</taxon>
        <taxon>Fungi</taxon>
        <taxon>Dikarya</taxon>
        <taxon>Basidiomycota</taxon>
        <taxon>Agaricomycotina</taxon>
        <taxon>Agaricomycetes</taxon>
        <taxon>Agaricomycetidae</taxon>
        <taxon>Boletales</taxon>
        <taxon>Suillineae</taxon>
        <taxon>Suillaceae</taxon>
        <taxon>Suillus</taxon>
    </lineage>
</organism>
<dbReference type="AlphaFoldDB" id="A0A0C9ZYR6"/>
<name>A0A0C9ZYR6_9AGAM</name>
<reference evidence="3" key="2">
    <citation type="submission" date="2015-01" db="EMBL/GenBank/DDBJ databases">
        <title>Evolutionary Origins and Diversification of the Mycorrhizal Mutualists.</title>
        <authorList>
            <consortium name="DOE Joint Genome Institute"/>
            <consortium name="Mycorrhizal Genomics Consortium"/>
            <person name="Kohler A."/>
            <person name="Kuo A."/>
            <person name="Nagy L.G."/>
            <person name="Floudas D."/>
            <person name="Copeland A."/>
            <person name="Barry K.W."/>
            <person name="Cichocki N."/>
            <person name="Veneault-Fourrey C."/>
            <person name="LaButti K."/>
            <person name="Lindquist E.A."/>
            <person name="Lipzen A."/>
            <person name="Lundell T."/>
            <person name="Morin E."/>
            <person name="Murat C."/>
            <person name="Riley R."/>
            <person name="Ohm R."/>
            <person name="Sun H."/>
            <person name="Tunlid A."/>
            <person name="Henrissat B."/>
            <person name="Grigoriev I.V."/>
            <person name="Hibbett D.S."/>
            <person name="Martin F."/>
        </authorList>
    </citation>
    <scope>NUCLEOTIDE SEQUENCE [LARGE SCALE GENOMIC DNA]</scope>
    <source>
        <strain evidence="3">UH-Slu-Lm8-n1</strain>
    </source>
</reference>
<reference evidence="2 3" key="1">
    <citation type="submission" date="2014-04" db="EMBL/GenBank/DDBJ databases">
        <authorList>
            <consortium name="DOE Joint Genome Institute"/>
            <person name="Kuo A."/>
            <person name="Ruytinx J."/>
            <person name="Rineau F."/>
            <person name="Colpaert J."/>
            <person name="Kohler A."/>
            <person name="Nagy L.G."/>
            <person name="Floudas D."/>
            <person name="Copeland A."/>
            <person name="Barry K.W."/>
            <person name="Cichocki N."/>
            <person name="Veneault-Fourrey C."/>
            <person name="LaButti K."/>
            <person name="Lindquist E.A."/>
            <person name="Lipzen A."/>
            <person name="Lundell T."/>
            <person name="Morin E."/>
            <person name="Murat C."/>
            <person name="Sun H."/>
            <person name="Tunlid A."/>
            <person name="Henrissat B."/>
            <person name="Grigoriev I.V."/>
            <person name="Hibbett D.S."/>
            <person name="Martin F."/>
            <person name="Nordberg H.P."/>
            <person name="Cantor M.N."/>
            <person name="Hua S.X."/>
        </authorList>
    </citation>
    <scope>NUCLEOTIDE SEQUENCE [LARGE SCALE GENOMIC DNA]</scope>
    <source>
        <strain evidence="2 3">UH-Slu-Lm8-n1</strain>
    </source>
</reference>
<feature type="region of interest" description="Disordered" evidence="1">
    <location>
        <begin position="382"/>
        <end position="437"/>
    </location>
</feature>
<feature type="compositionally biased region" description="Acidic residues" evidence="1">
    <location>
        <begin position="396"/>
        <end position="437"/>
    </location>
</feature>
<evidence type="ECO:0000256" key="1">
    <source>
        <dbReference type="SAM" id="MobiDB-lite"/>
    </source>
</evidence>
<proteinExistence type="predicted"/>
<feature type="region of interest" description="Disordered" evidence="1">
    <location>
        <begin position="1"/>
        <end position="30"/>
    </location>
</feature>
<feature type="compositionally biased region" description="Polar residues" evidence="1">
    <location>
        <begin position="14"/>
        <end position="29"/>
    </location>
</feature>
<accession>A0A0C9ZYR6</accession>
<dbReference type="InParanoid" id="A0A0C9ZYR6"/>
<feature type="region of interest" description="Disordered" evidence="1">
    <location>
        <begin position="103"/>
        <end position="127"/>
    </location>
</feature>
<protein>
    <submittedName>
        <fullName evidence="2">Uncharacterized protein</fullName>
    </submittedName>
</protein>
<dbReference type="HOGENOM" id="CLU_002498_9_3_1"/>
<dbReference type="Proteomes" id="UP000054485">
    <property type="component" value="Unassembled WGS sequence"/>
</dbReference>
<sequence>MELPKERAACQRKLAQQSESNTAPPQSSGARVKKFNMNTYKFHAMGDYARTIRIFGSTDSFTSQMGELAHRVLKAFYPLTSKLDTPAQLAKHEHRRRVLRRVAEAGGASVSDSHSPTSALPVSSGKHHHIALNQSNPVDIFAFLRHHGNDPAVKNFIPKLKDHILYRLRKLDIDHCDHTFTDEEHNSVIIPNNTLYSAQTMQVYYTTYDLRREYDTINPRTHTDIMVLSGEKTPSHPILPVKQIVELLWVRWLALLQNHRSGMKHARLPKVGFVEESDPDAFGFLDPGQVVRGAHLIPAFASGRGTSALRYGQSLARPEGDLDDWEEHYVGIFVDRDMFMRYTHLGVRHPVMLRRMTRDCLGSESVTPANAMDVVNEDDDADDIDVEDRESCHDVQEEDHDSGSEDEDEGDGEDDEDSGDDGEDGEGEEDIFDGLSF</sequence>
<dbReference type="OrthoDB" id="2687259at2759"/>
<evidence type="ECO:0000313" key="3">
    <source>
        <dbReference type="Proteomes" id="UP000054485"/>
    </source>
</evidence>
<dbReference type="EMBL" id="KN835727">
    <property type="protein sequence ID" value="KIK34616.1"/>
    <property type="molecule type" value="Genomic_DNA"/>
</dbReference>
<evidence type="ECO:0000313" key="2">
    <source>
        <dbReference type="EMBL" id="KIK34616.1"/>
    </source>
</evidence>